<dbReference type="AlphaFoldDB" id="A0A167E9G2"/>
<evidence type="ECO:0000256" key="4">
    <source>
        <dbReference type="ARBA" id="ARBA00022801"/>
    </source>
</evidence>
<feature type="binding site" evidence="6">
    <location>
        <position position="158"/>
    </location>
    <ligand>
        <name>substrate</name>
    </ligand>
</feature>
<feature type="binding site" evidence="6">
    <location>
        <position position="184"/>
    </location>
    <ligand>
        <name>substrate</name>
    </ligand>
</feature>
<dbReference type="Gene3D" id="3.90.1300.10">
    <property type="entry name" value="Amidase signature (AS) domain"/>
    <property type="match status" value="1"/>
</dbReference>
<dbReference type="InterPro" id="IPR036928">
    <property type="entry name" value="AS_sf"/>
</dbReference>
<evidence type="ECO:0000256" key="2">
    <source>
        <dbReference type="ARBA" id="ARBA00009199"/>
    </source>
</evidence>
<keyword evidence="4" id="KW-0378">Hydrolase</keyword>
<dbReference type="KEGG" id="slb:AWJ20_4751"/>
<sequence>MVFSYFLHKKTVAAKQKEREDRINDLPEYKEPLTEEEKSILSQEASKVIAKVQAGEIKPISVLRAYGKRALESQPELNAITEIFIKDSEKWAEHANTKGPLAGFPITFKDTINVTGYDSCIGYSSRSFKPAVKDAPIVKLLKDAGAVPMLKTNVPFTLLSFESYNDVWGVTSNPYHKDYAPGGSTGGEAALLAYGGSRLGVGTDVAGSVRVPAHFSGIYSLKCSTGRFPKIGNTTSMAGQEGIPAVYSPMTRSLPDLGFFLKTIIDMKPWEYDYSVHPIPWRKVDLPAKLKVGVIYDDGVVTPSPACARALDLTIDALEKQGHSIVKFDAPDPLRCLRIASQLLCSDAGRIATRGQLWGENNDAGVGRMLFAQRLPRFVKKIYAWILQYIYRDPVWAYMVRDWNEKTITERWDLVAEREQYKLEFFEAWKESGIDILLTVPNATPALPHKGLYESISSCGYTFMFNLLDYSAGVLPVTRVDKEKDQLPPGFNPNKLNRIAKGAYDNYDATKMHGLPVGVQVVGQRLEEEKVIKAMEVVEDALHKSGVVYVQRNS</sequence>
<dbReference type="GO" id="GO:0004040">
    <property type="term" value="F:amidase activity"/>
    <property type="evidence" value="ECO:0007669"/>
    <property type="project" value="UniProtKB-EC"/>
</dbReference>
<feature type="active site" description="Acyl-ester intermediate" evidence="5">
    <location>
        <position position="208"/>
    </location>
</feature>
<dbReference type="Pfam" id="PF01425">
    <property type="entry name" value="Amidase"/>
    <property type="match status" value="1"/>
</dbReference>
<dbReference type="OrthoDB" id="6428749at2759"/>
<comment type="catalytic activity">
    <reaction evidence="1">
        <text>a monocarboxylic acid amide + H2O = a monocarboxylate + NH4(+)</text>
        <dbReference type="Rhea" id="RHEA:12020"/>
        <dbReference type="ChEBI" id="CHEBI:15377"/>
        <dbReference type="ChEBI" id="CHEBI:28938"/>
        <dbReference type="ChEBI" id="CHEBI:35757"/>
        <dbReference type="ChEBI" id="CHEBI:83628"/>
        <dbReference type="EC" id="3.5.1.4"/>
    </reaction>
</comment>
<feature type="active site" description="Charge relay system" evidence="5">
    <location>
        <position position="184"/>
    </location>
</feature>
<evidence type="ECO:0000256" key="6">
    <source>
        <dbReference type="PIRSR" id="PIRSR001221-2"/>
    </source>
</evidence>
<dbReference type="PIRSF" id="PIRSF001221">
    <property type="entry name" value="Amidase_fungi"/>
    <property type="match status" value="1"/>
</dbReference>
<dbReference type="RefSeq" id="XP_018736281.1">
    <property type="nucleotide sequence ID" value="XM_018881843.1"/>
</dbReference>
<comment type="similarity">
    <text evidence="2">Belongs to the amidase family.</text>
</comment>
<keyword evidence="9" id="KW-1185">Reference proteome</keyword>
<feature type="domain" description="Amidase" evidence="7">
    <location>
        <begin position="62"/>
        <end position="531"/>
    </location>
</feature>
<dbReference type="PANTHER" id="PTHR46072">
    <property type="entry name" value="AMIDASE-RELATED-RELATED"/>
    <property type="match status" value="1"/>
</dbReference>
<dbReference type="SUPFAM" id="SSF75304">
    <property type="entry name" value="Amidase signature (AS) enzymes"/>
    <property type="match status" value="1"/>
</dbReference>
<evidence type="ECO:0000256" key="5">
    <source>
        <dbReference type="PIRSR" id="PIRSR001221-1"/>
    </source>
</evidence>
<name>A0A167E9G2_9ASCO</name>
<dbReference type="Proteomes" id="UP000189580">
    <property type="component" value="Chromosome d"/>
</dbReference>
<evidence type="ECO:0000259" key="7">
    <source>
        <dbReference type="Pfam" id="PF01425"/>
    </source>
</evidence>
<feature type="active site" description="Charge relay system" evidence="5">
    <location>
        <position position="109"/>
    </location>
</feature>
<accession>A0A167E9G2</accession>
<protein>
    <recommendedName>
        <fullName evidence="3">amidase</fullName>
        <ecNumber evidence="3">3.5.1.4</ecNumber>
    </recommendedName>
</protein>
<organism evidence="8 9">
    <name type="scientific">Sugiyamaella lignohabitans</name>
    <dbReference type="NCBI Taxonomy" id="796027"/>
    <lineage>
        <taxon>Eukaryota</taxon>
        <taxon>Fungi</taxon>
        <taxon>Dikarya</taxon>
        <taxon>Ascomycota</taxon>
        <taxon>Saccharomycotina</taxon>
        <taxon>Dipodascomycetes</taxon>
        <taxon>Dipodascales</taxon>
        <taxon>Trichomonascaceae</taxon>
        <taxon>Sugiyamaella</taxon>
    </lineage>
</organism>
<dbReference type="EMBL" id="CP014502">
    <property type="protein sequence ID" value="ANB13804.1"/>
    <property type="molecule type" value="Genomic_DNA"/>
</dbReference>
<feature type="binding site" evidence="6">
    <location>
        <begin position="205"/>
        <end position="208"/>
    </location>
    <ligand>
        <name>substrate</name>
    </ligand>
</feature>
<dbReference type="FunFam" id="3.90.1300.10:FF:000003">
    <property type="entry name" value="Amidase signature enzyme"/>
    <property type="match status" value="1"/>
</dbReference>
<proteinExistence type="inferred from homology"/>
<dbReference type="EC" id="3.5.1.4" evidence="3"/>
<evidence type="ECO:0000313" key="9">
    <source>
        <dbReference type="Proteomes" id="UP000189580"/>
    </source>
</evidence>
<evidence type="ECO:0000256" key="1">
    <source>
        <dbReference type="ARBA" id="ARBA00001311"/>
    </source>
</evidence>
<evidence type="ECO:0000313" key="8">
    <source>
        <dbReference type="EMBL" id="ANB13804.1"/>
    </source>
</evidence>
<reference evidence="8 9" key="1">
    <citation type="submission" date="2016-02" db="EMBL/GenBank/DDBJ databases">
        <title>Complete genome sequence and transcriptome regulation of the pentose utilising yeast Sugiyamaella lignohabitans.</title>
        <authorList>
            <person name="Bellasio M."/>
            <person name="Peymann A."/>
            <person name="Valli M."/>
            <person name="Sipitzky M."/>
            <person name="Graf A."/>
            <person name="Sauer M."/>
            <person name="Marx H."/>
            <person name="Mattanovich D."/>
        </authorList>
    </citation>
    <scope>NUCLEOTIDE SEQUENCE [LARGE SCALE GENOMIC DNA]</scope>
    <source>
        <strain evidence="8 9">CBS 10342</strain>
    </source>
</reference>
<dbReference type="GeneID" id="30036917"/>
<gene>
    <name evidence="8" type="primary">AMD2</name>
    <name evidence="8" type="ORF">AWJ20_4751</name>
</gene>
<dbReference type="PANTHER" id="PTHR46072:SF10">
    <property type="entry name" value="ACETAMIDASE"/>
    <property type="match status" value="1"/>
</dbReference>
<evidence type="ECO:0000256" key="3">
    <source>
        <dbReference type="ARBA" id="ARBA00012922"/>
    </source>
</evidence>
<dbReference type="InterPro" id="IPR023631">
    <property type="entry name" value="Amidase_dom"/>
</dbReference>